<name>A0A1C3XC33_9HYPH</name>
<accession>A0A1C3XC33</accession>
<feature type="transmembrane region" description="Helical" evidence="1">
    <location>
        <begin position="51"/>
        <end position="71"/>
    </location>
</feature>
<sequence>MQNWGDTLAKIDWAAIIGAAAQSRLGLVALASLIFGIVVVALFARERNPRYRLAALVLVLLGLFLFLYSVAVQLPERVTGDESKSTPEASSSSGQPWFNTGSCRYEKQLTDSQTLRLSVGQFPLGSKDDHSFSLRVTLVLPSVEFRQRTAFGCPLELQFLDGTVTFGTKKWKLPGGFLGTADGSGCSVSDEVPLIAVFGKSAIESVLGDIGQFKSIQLRLDNGPKVNSQIGASFSGLSAVIDPGQCPTELQDALKALKK</sequence>
<dbReference type="Proteomes" id="UP000199435">
    <property type="component" value="Unassembled WGS sequence"/>
</dbReference>
<protein>
    <submittedName>
        <fullName evidence="2">Uncharacterized protein</fullName>
    </submittedName>
</protein>
<evidence type="ECO:0000256" key="1">
    <source>
        <dbReference type="SAM" id="Phobius"/>
    </source>
</evidence>
<organism evidence="2 3">
    <name type="scientific">Rhizobium miluonense</name>
    <dbReference type="NCBI Taxonomy" id="411945"/>
    <lineage>
        <taxon>Bacteria</taxon>
        <taxon>Pseudomonadati</taxon>
        <taxon>Pseudomonadota</taxon>
        <taxon>Alphaproteobacteria</taxon>
        <taxon>Hyphomicrobiales</taxon>
        <taxon>Rhizobiaceae</taxon>
        <taxon>Rhizobium/Agrobacterium group</taxon>
        <taxon>Rhizobium</taxon>
    </lineage>
</organism>
<feature type="transmembrane region" description="Helical" evidence="1">
    <location>
        <begin position="25"/>
        <end position="44"/>
    </location>
</feature>
<gene>
    <name evidence="2" type="ORF">GA0061102_107512</name>
</gene>
<evidence type="ECO:0000313" key="3">
    <source>
        <dbReference type="Proteomes" id="UP000199435"/>
    </source>
</evidence>
<dbReference type="AlphaFoldDB" id="A0A1C3XC33"/>
<dbReference type="EMBL" id="FMAH01000075">
    <property type="protein sequence ID" value="SCB49534.1"/>
    <property type="molecule type" value="Genomic_DNA"/>
</dbReference>
<keyword evidence="1" id="KW-0812">Transmembrane</keyword>
<reference evidence="3" key="1">
    <citation type="submission" date="2016-08" db="EMBL/GenBank/DDBJ databases">
        <authorList>
            <person name="Varghese N."/>
            <person name="Submissions Spin"/>
        </authorList>
    </citation>
    <scope>NUCLEOTIDE SEQUENCE [LARGE SCALE GENOMIC DNA]</scope>
    <source>
        <strain evidence="3">HAMBI 2971</strain>
    </source>
</reference>
<evidence type="ECO:0000313" key="2">
    <source>
        <dbReference type="EMBL" id="SCB49534.1"/>
    </source>
</evidence>
<keyword evidence="1" id="KW-0472">Membrane</keyword>
<keyword evidence="3" id="KW-1185">Reference proteome</keyword>
<dbReference type="RefSeq" id="WP_092856447.1">
    <property type="nucleotide sequence ID" value="NZ_FMAH01000075.1"/>
</dbReference>
<proteinExistence type="predicted"/>
<keyword evidence="1" id="KW-1133">Transmembrane helix</keyword>